<gene>
    <name evidence="1" type="ORF">QD47_21715</name>
</gene>
<reference evidence="1 2" key="1">
    <citation type="submission" date="2014-11" db="EMBL/GenBank/DDBJ databases">
        <title>Draft Genome Sequences of Paenibacillus polymyxa NRRL B-30509 and Paenibacillus terrae NRRL B-30644, Strains from a Poultry Environment that Produce Tridecaptin A and Paenicidins.</title>
        <authorList>
            <person name="van Belkum M.J."/>
            <person name="Lohans C.T."/>
            <person name="Vederas J.C."/>
        </authorList>
    </citation>
    <scope>NUCLEOTIDE SEQUENCE [LARGE SCALE GENOMIC DNA]</scope>
    <source>
        <strain evidence="1 2">NRRL B-30644</strain>
    </source>
</reference>
<proteinExistence type="predicted"/>
<comment type="caution">
    <text evidence="1">The sequence shown here is derived from an EMBL/GenBank/DDBJ whole genome shotgun (WGS) entry which is preliminary data.</text>
</comment>
<dbReference type="AlphaFoldDB" id="A0A0D7WY09"/>
<dbReference type="Proteomes" id="UP000032534">
    <property type="component" value="Unassembled WGS sequence"/>
</dbReference>
<evidence type="ECO:0000313" key="2">
    <source>
        <dbReference type="Proteomes" id="UP000032534"/>
    </source>
</evidence>
<evidence type="ECO:0000313" key="1">
    <source>
        <dbReference type="EMBL" id="KJD43613.1"/>
    </source>
</evidence>
<organism evidence="1 2">
    <name type="scientific">Paenibacillus terrae</name>
    <dbReference type="NCBI Taxonomy" id="159743"/>
    <lineage>
        <taxon>Bacteria</taxon>
        <taxon>Bacillati</taxon>
        <taxon>Bacillota</taxon>
        <taxon>Bacilli</taxon>
        <taxon>Bacillales</taxon>
        <taxon>Paenibacillaceae</taxon>
        <taxon>Paenibacillus</taxon>
    </lineage>
</organism>
<accession>A0A0D7WY09</accession>
<protein>
    <submittedName>
        <fullName evidence="1">Uncharacterized protein</fullName>
    </submittedName>
</protein>
<name>A0A0D7WY09_9BACL</name>
<keyword evidence="2" id="KW-1185">Reference proteome</keyword>
<dbReference type="PATRIC" id="fig|159743.3.peg.4830"/>
<sequence length="122" mass="13111">MTKIISEWYCMAAAIPMGSLAPGGQFSDASKVVMGYEDSYSWRNDKGVTVWYSRLDSILSTSHVLASGTLAIGQTGALVMNSNIEDFDVTSKVGLTHTISDGYFTKLGIGAIYQKRMTGDPG</sequence>
<dbReference type="EMBL" id="JTHP01000053">
    <property type="protein sequence ID" value="KJD43613.1"/>
    <property type="molecule type" value="Genomic_DNA"/>
</dbReference>